<feature type="domain" description="PPM-type phosphatase" evidence="2">
    <location>
        <begin position="65"/>
        <end position="339"/>
    </location>
</feature>
<evidence type="ECO:0000313" key="4">
    <source>
        <dbReference type="Proteomes" id="UP001457282"/>
    </source>
</evidence>
<proteinExistence type="predicted"/>
<dbReference type="PROSITE" id="PS51746">
    <property type="entry name" value="PPM_2"/>
    <property type="match status" value="1"/>
</dbReference>
<dbReference type="InterPro" id="IPR001932">
    <property type="entry name" value="PPM-type_phosphatase-like_dom"/>
</dbReference>
<accession>A0AAW1WNR2</accession>
<name>A0AAW1WNR2_RUBAR</name>
<dbReference type="PANTHER" id="PTHR13832:SF699">
    <property type="entry name" value="INTEGRIN-LINKED KINASE-ASSOCIATED SERINE_THREONINE PHOSPHATASE 2C"/>
    <property type="match status" value="1"/>
</dbReference>
<dbReference type="PANTHER" id="PTHR13832">
    <property type="entry name" value="PROTEIN PHOSPHATASE 2C"/>
    <property type="match status" value="1"/>
</dbReference>
<protein>
    <recommendedName>
        <fullName evidence="2">PPM-type phosphatase domain-containing protein</fullName>
    </recommendedName>
</protein>
<feature type="compositionally biased region" description="Polar residues" evidence="1">
    <location>
        <begin position="33"/>
        <end position="45"/>
    </location>
</feature>
<keyword evidence="4" id="KW-1185">Reference proteome</keyword>
<dbReference type="GO" id="GO:0004722">
    <property type="term" value="F:protein serine/threonine phosphatase activity"/>
    <property type="evidence" value="ECO:0007669"/>
    <property type="project" value="InterPro"/>
</dbReference>
<gene>
    <name evidence="3" type="ORF">M0R45_023068</name>
</gene>
<evidence type="ECO:0000259" key="2">
    <source>
        <dbReference type="PROSITE" id="PS51746"/>
    </source>
</evidence>
<feature type="region of interest" description="Disordered" evidence="1">
    <location>
        <begin position="1"/>
        <end position="58"/>
    </location>
</feature>
<dbReference type="Proteomes" id="UP001457282">
    <property type="component" value="Unassembled WGS sequence"/>
</dbReference>
<sequence>MSEIIPVLKLKQSRESDSGESSSIAKKPKTEQGRQNPEVNSSGRNKGSEVNEPNSDVREMGFEIEADAAEDKGLRHNMEDTWVVLLDASSDFQEKLRCAHFAIYDGHGGRLAAEYAQKHLHTNVLSAGLPRELLNVKAAKKAILDGFRKTDEALLQESAAGGWQDGATAVCVWILGKTVFVANIGDAKAVVARSSPADGLQNDSDEARLLKAIVLTREHKAIYAQERTRIQKAGGSVSSNGRLQGRLEVSRAFGDRQFKKFGVVATPDIHSFDLTEREHFIILGCDGLWGVIGPSDAVDFVQKLLKEGLPVTAISRHLVREAVRERRCKDNCTAIIILLRHNR</sequence>
<dbReference type="SUPFAM" id="SSF81606">
    <property type="entry name" value="PP2C-like"/>
    <property type="match status" value="1"/>
</dbReference>
<dbReference type="CDD" id="cd00143">
    <property type="entry name" value="PP2Cc"/>
    <property type="match status" value="1"/>
</dbReference>
<dbReference type="SMART" id="SM00332">
    <property type="entry name" value="PP2Cc"/>
    <property type="match status" value="1"/>
</dbReference>
<evidence type="ECO:0000313" key="3">
    <source>
        <dbReference type="EMBL" id="KAK9925803.1"/>
    </source>
</evidence>
<dbReference type="AlphaFoldDB" id="A0AAW1WNR2"/>
<comment type="caution">
    <text evidence="3">The sequence shown here is derived from an EMBL/GenBank/DDBJ whole genome shotgun (WGS) entry which is preliminary data.</text>
</comment>
<dbReference type="Pfam" id="PF00481">
    <property type="entry name" value="PP2C"/>
    <property type="match status" value="1"/>
</dbReference>
<evidence type="ECO:0000256" key="1">
    <source>
        <dbReference type="SAM" id="MobiDB-lite"/>
    </source>
</evidence>
<dbReference type="InterPro" id="IPR015655">
    <property type="entry name" value="PP2C"/>
</dbReference>
<organism evidence="3 4">
    <name type="scientific">Rubus argutus</name>
    <name type="common">Southern blackberry</name>
    <dbReference type="NCBI Taxonomy" id="59490"/>
    <lineage>
        <taxon>Eukaryota</taxon>
        <taxon>Viridiplantae</taxon>
        <taxon>Streptophyta</taxon>
        <taxon>Embryophyta</taxon>
        <taxon>Tracheophyta</taxon>
        <taxon>Spermatophyta</taxon>
        <taxon>Magnoliopsida</taxon>
        <taxon>eudicotyledons</taxon>
        <taxon>Gunneridae</taxon>
        <taxon>Pentapetalae</taxon>
        <taxon>rosids</taxon>
        <taxon>fabids</taxon>
        <taxon>Rosales</taxon>
        <taxon>Rosaceae</taxon>
        <taxon>Rosoideae</taxon>
        <taxon>Rosoideae incertae sedis</taxon>
        <taxon>Rubus</taxon>
    </lineage>
</organism>
<dbReference type="Gene3D" id="3.60.40.10">
    <property type="entry name" value="PPM-type phosphatase domain"/>
    <property type="match status" value="1"/>
</dbReference>
<reference evidence="3 4" key="1">
    <citation type="journal article" date="2023" name="G3 (Bethesda)">
        <title>A chromosome-length genome assembly and annotation of blackberry (Rubus argutus, cv. 'Hillquist').</title>
        <authorList>
            <person name="Bruna T."/>
            <person name="Aryal R."/>
            <person name="Dudchenko O."/>
            <person name="Sargent D.J."/>
            <person name="Mead D."/>
            <person name="Buti M."/>
            <person name="Cavallini A."/>
            <person name="Hytonen T."/>
            <person name="Andres J."/>
            <person name="Pham M."/>
            <person name="Weisz D."/>
            <person name="Mascagni F."/>
            <person name="Usai G."/>
            <person name="Natali L."/>
            <person name="Bassil N."/>
            <person name="Fernandez G.E."/>
            <person name="Lomsadze A."/>
            <person name="Armour M."/>
            <person name="Olukolu B."/>
            <person name="Poorten T."/>
            <person name="Britton C."/>
            <person name="Davik J."/>
            <person name="Ashrafi H."/>
            <person name="Aiden E.L."/>
            <person name="Borodovsky M."/>
            <person name="Worthington M."/>
        </authorList>
    </citation>
    <scope>NUCLEOTIDE SEQUENCE [LARGE SCALE GENOMIC DNA]</scope>
    <source>
        <strain evidence="3">PI 553951</strain>
    </source>
</reference>
<dbReference type="InterPro" id="IPR036457">
    <property type="entry name" value="PPM-type-like_dom_sf"/>
</dbReference>
<dbReference type="EMBL" id="JBEDUW010000005">
    <property type="protein sequence ID" value="KAK9925803.1"/>
    <property type="molecule type" value="Genomic_DNA"/>
</dbReference>